<dbReference type="AlphaFoldDB" id="A0A0C9VS45"/>
<dbReference type="OrthoDB" id="1436450at2759"/>
<evidence type="ECO:0000256" key="2">
    <source>
        <dbReference type="SAM" id="Phobius"/>
    </source>
</evidence>
<proteinExistence type="predicted"/>
<evidence type="ECO:0000256" key="1">
    <source>
        <dbReference type="SAM" id="MobiDB-lite"/>
    </source>
</evidence>
<reference evidence="3 4" key="1">
    <citation type="submission" date="2014-06" db="EMBL/GenBank/DDBJ databases">
        <title>Evolutionary Origins and Diversification of the Mycorrhizal Mutualists.</title>
        <authorList>
            <consortium name="DOE Joint Genome Institute"/>
            <consortium name="Mycorrhizal Genomics Consortium"/>
            <person name="Kohler A."/>
            <person name="Kuo A."/>
            <person name="Nagy L.G."/>
            <person name="Floudas D."/>
            <person name="Copeland A."/>
            <person name="Barry K.W."/>
            <person name="Cichocki N."/>
            <person name="Veneault-Fourrey C."/>
            <person name="LaButti K."/>
            <person name="Lindquist E.A."/>
            <person name="Lipzen A."/>
            <person name="Lundell T."/>
            <person name="Morin E."/>
            <person name="Murat C."/>
            <person name="Riley R."/>
            <person name="Ohm R."/>
            <person name="Sun H."/>
            <person name="Tunlid A."/>
            <person name="Henrissat B."/>
            <person name="Grigoriev I.V."/>
            <person name="Hibbett D.S."/>
            <person name="Martin F."/>
        </authorList>
    </citation>
    <scope>NUCLEOTIDE SEQUENCE [LARGE SCALE GENOMIC DNA]</scope>
    <source>
        <strain evidence="3 4">SS14</strain>
    </source>
</reference>
<dbReference type="GO" id="GO:0071944">
    <property type="term" value="C:cell periphery"/>
    <property type="evidence" value="ECO:0007669"/>
    <property type="project" value="TreeGrafter"/>
</dbReference>
<keyword evidence="2" id="KW-1133">Transmembrane helix</keyword>
<evidence type="ECO:0000313" key="4">
    <source>
        <dbReference type="Proteomes" id="UP000054279"/>
    </source>
</evidence>
<keyword evidence="4" id="KW-1185">Reference proteome</keyword>
<dbReference type="PANTHER" id="PTHR36819">
    <property type="entry name" value="REGULATOR OF PHOSPHOLIPASE D SRF1"/>
    <property type="match status" value="1"/>
</dbReference>
<keyword evidence="2" id="KW-0472">Membrane</keyword>
<organism evidence="3 4">
    <name type="scientific">Sphaerobolus stellatus (strain SS14)</name>
    <dbReference type="NCBI Taxonomy" id="990650"/>
    <lineage>
        <taxon>Eukaryota</taxon>
        <taxon>Fungi</taxon>
        <taxon>Dikarya</taxon>
        <taxon>Basidiomycota</taxon>
        <taxon>Agaricomycotina</taxon>
        <taxon>Agaricomycetes</taxon>
        <taxon>Phallomycetidae</taxon>
        <taxon>Geastrales</taxon>
        <taxon>Sphaerobolaceae</taxon>
        <taxon>Sphaerobolus</taxon>
    </lineage>
</organism>
<keyword evidence="2" id="KW-0812">Transmembrane</keyword>
<dbReference type="GO" id="GO:0000324">
    <property type="term" value="C:fungal-type vacuole"/>
    <property type="evidence" value="ECO:0007669"/>
    <property type="project" value="TreeGrafter"/>
</dbReference>
<feature type="transmembrane region" description="Helical" evidence="2">
    <location>
        <begin position="332"/>
        <end position="351"/>
    </location>
</feature>
<sequence length="441" mass="49200">MYSRTSSPQPSRVSLNHTQSQHSRTNPSGSTLRTVITSPPWAKDEPESPVLEDLPIGSERSPRPSAVSMSHAPSVVSDRPSTPADTLKGYHRWTFALPTTRPKSKRARSSASSSDEEEADFVRERQSQAGPFRPSRPRWPTARKQRSGHEEQSGINQDKLAPARSRSSTLRLQIPLPAPRGPFTVSHTKTPGWDSPWTPRVPARARIHGSSDPELGEMPSRGSSDRSKEELREAGSQQTNRTFRKRFRNYVLTNNYVPLVSRIINIAFTTTALAIAIRIRELEQRFHLLGAVGSSPFLAIIFAPATLVHVMIAIYLEYFGRPLGLWQTSRKLAHTLLETAFICLWSAQLALSFDNYMTSPLHCTPQSSISWYSQLPASPSIIGSDASPELQRAADRICDYQRTLAGVAMVSLVFYVTNLVISLYRIFQKVKVHQGWGYSLG</sequence>
<feature type="transmembrane region" description="Helical" evidence="2">
    <location>
        <begin position="256"/>
        <end position="277"/>
    </location>
</feature>
<gene>
    <name evidence="3" type="ORF">M422DRAFT_67409</name>
</gene>
<dbReference type="HOGENOM" id="CLU_032672_0_0_1"/>
<feature type="transmembrane region" description="Helical" evidence="2">
    <location>
        <begin position="297"/>
        <end position="320"/>
    </location>
</feature>
<feature type="compositionally biased region" description="Polar residues" evidence="1">
    <location>
        <begin position="1"/>
        <end position="37"/>
    </location>
</feature>
<name>A0A0C9VS45_SPHS4</name>
<feature type="compositionally biased region" description="Basic and acidic residues" evidence="1">
    <location>
        <begin position="223"/>
        <end position="233"/>
    </location>
</feature>
<dbReference type="InterPro" id="IPR037737">
    <property type="entry name" value="Srf1"/>
</dbReference>
<feature type="region of interest" description="Disordered" evidence="1">
    <location>
        <begin position="1"/>
        <end position="239"/>
    </location>
</feature>
<accession>A0A0C9VS45</accession>
<feature type="transmembrane region" description="Helical" evidence="2">
    <location>
        <begin position="404"/>
        <end position="424"/>
    </location>
</feature>
<dbReference type="Proteomes" id="UP000054279">
    <property type="component" value="Unassembled WGS sequence"/>
</dbReference>
<protein>
    <submittedName>
        <fullName evidence="3">Uncharacterized protein</fullName>
    </submittedName>
</protein>
<dbReference type="PANTHER" id="PTHR36819:SF1">
    <property type="entry name" value="REGULATOR OF PHOSPHOLIPASE D SRF1"/>
    <property type="match status" value="1"/>
</dbReference>
<evidence type="ECO:0000313" key="3">
    <source>
        <dbReference type="EMBL" id="KIJ45287.1"/>
    </source>
</evidence>
<dbReference type="EMBL" id="KN837113">
    <property type="protein sequence ID" value="KIJ45287.1"/>
    <property type="molecule type" value="Genomic_DNA"/>
</dbReference>